<keyword evidence="3" id="KW-1185">Reference proteome</keyword>
<name>A0ABT2M3C2_9FIRM</name>
<organism evidence="2 3">
    <name type="scientific">Eubacterium album</name>
    <dbReference type="NCBI Taxonomy" id="2978477"/>
    <lineage>
        <taxon>Bacteria</taxon>
        <taxon>Bacillati</taxon>
        <taxon>Bacillota</taxon>
        <taxon>Clostridia</taxon>
        <taxon>Eubacteriales</taxon>
        <taxon>Eubacteriaceae</taxon>
        <taxon>Eubacterium</taxon>
    </lineage>
</organism>
<dbReference type="Proteomes" id="UP001431199">
    <property type="component" value="Unassembled WGS sequence"/>
</dbReference>
<dbReference type="Gene3D" id="2.170.130.30">
    <property type="match status" value="1"/>
</dbReference>
<proteinExistence type="predicted"/>
<accession>A0ABT2M3C2</accession>
<reference evidence="2" key="1">
    <citation type="submission" date="2022-09" db="EMBL/GenBank/DDBJ databases">
        <title>Eubacterium sp. LFL-14 isolated from human feces.</title>
        <authorList>
            <person name="Liu F."/>
        </authorList>
    </citation>
    <scope>NUCLEOTIDE SEQUENCE</scope>
    <source>
        <strain evidence="2">LFL-14</strain>
    </source>
</reference>
<dbReference type="Pfam" id="PF14478">
    <property type="entry name" value="DUF4430"/>
    <property type="match status" value="1"/>
</dbReference>
<evidence type="ECO:0000313" key="3">
    <source>
        <dbReference type="Proteomes" id="UP001431199"/>
    </source>
</evidence>
<gene>
    <name evidence="2" type="ORF">N5B56_12995</name>
</gene>
<comment type="caution">
    <text evidence="2">The sequence shown here is derived from an EMBL/GenBank/DDBJ whole genome shotgun (WGS) entry which is preliminary data.</text>
</comment>
<dbReference type="EMBL" id="JAODBU010000015">
    <property type="protein sequence ID" value="MCT7399980.1"/>
    <property type="molecule type" value="Genomic_DNA"/>
</dbReference>
<feature type="domain" description="Transcobalamin-like C-terminal" evidence="1">
    <location>
        <begin position="102"/>
        <end position="157"/>
    </location>
</feature>
<dbReference type="RefSeq" id="WP_260979140.1">
    <property type="nucleotide sequence ID" value="NZ_JAODBU010000015.1"/>
</dbReference>
<sequence length="167" mass="18925">MNKTNLRKLSICIITILMTFSLWGCGNSKSVKSEKATQKCTLYVTCINAINSDKLQDNIRKVQPKDGVIYETKEVKFTEGESCFDILERELKNAGILIESSITPATKSVYIEGINNLYEFDCGKQSGWMYTVNGDVPNVSCSEYKIKENDEIKFQYTCNLGEDIEKK</sequence>
<dbReference type="InterPro" id="IPR027954">
    <property type="entry name" value="Transcobalamin-like_C"/>
</dbReference>
<evidence type="ECO:0000313" key="2">
    <source>
        <dbReference type="EMBL" id="MCT7399980.1"/>
    </source>
</evidence>
<evidence type="ECO:0000259" key="1">
    <source>
        <dbReference type="Pfam" id="PF14478"/>
    </source>
</evidence>
<protein>
    <submittedName>
        <fullName evidence="2">DUF4430 domain-containing protein</fullName>
    </submittedName>
</protein>